<evidence type="ECO:0000313" key="3">
    <source>
        <dbReference type="Proteomes" id="UP001301958"/>
    </source>
</evidence>
<organism evidence="2 3">
    <name type="scientific">Podospora fimiseda</name>
    <dbReference type="NCBI Taxonomy" id="252190"/>
    <lineage>
        <taxon>Eukaryota</taxon>
        <taxon>Fungi</taxon>
        <taxon>Dikarya</taxon>
        <taxon>Ascomycota</taxon>
        <taxon>Pezizomycotina</taxon>
        <taxon>Sordariomycetes</taxon>
        <taxon>Sordariomycetidae</taxon>
        <taxon>Sordariales</taxon>
        <taxon>Podosporaceae</taxon>
        <taxon>Podospora</taxon>
    </lineage>
</organism>
<feature type="region of interest" description="Disordered" evidence="1">
    <location>
        <begin position="302"/>
        <end position="341"/>
    </location>
</feature>
<evidence type="ECO:0000313" key="2">
    <source>
        <dbReference type="EMBL" id="KAK4231578.1"/>
    </source>
</evidence>
<accession>A0AAN7BZ21</accession>
<name>A0AAN7BZ21_9PEZI</name>
<comment type="caution">
    <text evidence="2">The sequence shown here is derived from an EMBL/GenBank/DDBJ whole genome shotgun (WGS) entry which is preliminary data.</text>
</comment>
<dbReference type="Proteomes" id="UP001301958">
    <property type="component" value="Unassembled WGS sequence"/>
</dbReference>
<feature type="region of interest" description="Disordered" evidence="1">
    <location>
        <begin position="184"/>
        <end position="242"/>
    </location>
</feature>
<reference evidence="2" key="1">
    <citation type="journal article" date="2023" name="Mol. Phylogenet. Evol.">
        <title>Genome-scale phylogeny and comparative genomics of the fungal order Sordariales.</title>
        <authorList>
            <person name="Hensen N."/>
            <person name="Bonometti L."/>
            <person name="Westerberg I."/>
            <person name="Brannstrom I.O."/>
            <person name="Guillou S."/>
            <person name="Cros-Aarteil S."/>
            <person name="Calhoun S."/>
            <person name="Haridas S."/>
            <person name="Kuo A."/>
            <person name="Mondo S."/>
            <person name="Pangilinan J."/>
            <person name="Riley R."/>
            <person name="LaButti K."/>
            <person name="Andreopoulos B."/>
            <person name="Lipzen A."/>
            <person name="Chen C."/>
            <person name="Yan M."/>
            <person name="Daum C."/>
            <person name="Ng V."/>
            <person name="Clum A."/>
            <person name="Steindorff A."/>
            <person name="Ohm R.A."/>
            <person name="Martin F."/>
            <person name="Silar P."/>
            <person name="Natvig D.O."/>
            <person name="Lalanne C."/>
            <person name="Gautier V."/>
            <person name="Ament-Velasquez S.L."/>
            <person name="Kruys A."/>
            <person name="Hutchinson M.I."/>
            <person name="Powell A.J."/>
            <person name="Barry K."/>
            <person name="Miller A.N."/>
            <person name="Grigoriev I.V."/>
            <person name="Debuchy R."/>
            <person name="Gladieux P."/>
            <person name="Hiltunen Thoren M."/>
            <person name="Johannesson H."/>
        </authorList>
    </citation>
    <scope>NUCLEOTIDE SEQUENCE</scope>
    <source>
        <strain evidence="2">CBS 990.96</strain>
    </source>
</reference>
<feature type="region of interest" description="Disordered" evidence="1">
    <location>
        <begin position="61"/>
        <end position="115"/>
    </location>
</feature>
<protein>
    <submittedName>
        <fullName evidence="2">Uncharacterized protein</fullName>
    </submittedName>
</protein>
<gene>
    <name evidence="2" type="ORF">QBC38DRAFT_354457</name>
</gene>
<sequence length="778" mass="84749">MPVQGRPTAPSFLPPVDHEATVPFSELFNNGFDRATVDATTQLTDRSIFVTQSGRRYRFESIPDPIAGRPSDQTAPSAPDRGPSPAPSLPVSNPTPVQSATYQAPPVTGIAATPGPPVAKSLPAYSTSATWGRSPSNASPQSFSPSGYTSPPRPSSAPATEPKGPVQEMTTMMGHLNVHRFSATPLYGESDGGAQAAETLTDPDMAPRGSPTMSRSHPLHHRPSIPSQYAPPQIPSSSSYAPGCSATGGAPVLWANVDYVNYTQQANYHVQTSRQAATSATGLPSLVGESMPIVSTSPSSSSLSHYRAADPMHSPNSFSPPPLAPVSPEKEFYDNGAHQYLPPPLPPSSSSLSSTIVGQITRQPQHHLYHQPSQQHLSVSPPHHQQMMRPMGRQPSYGTIGGRSMSNGSFTANNNEYEYDTLTPVVVYPSHTAPSMSSDGGSTGRDNVLPGEDVLFDGPVKSAHSLNQPVFQEGILKVFRNTLTNDLRFHCKIGRESETYWMKSTNAQLVPAYAYDQRLTNVVYIRDKESDKGTGYMQASQGNGRPSGIYQFNGPAELFAFQAKLTDHKVVLDIGSVRLVTLNKAGTRETERFSGARLQIWHEAEARKRGGQSDVASFVTAGTALSGPLRERSVVNSSRLMVYLGRLGEYVTLFVTDDLEVKAEGQTIVKIKARKGTSPFSRKGSRWPGVKAKIEKCQGSEPAAFDIHGQVVEEDVEKYDLYKTFELEFENSPSQDNFLRKWDEVIKERRKERHRLHQIQEEMEGAVFTGRQARGVFM</sequence>
<feature type="compositionally biased region" description="Polar residues" evidence="1">
    <location>
        <begin position="127"/>
        <end position="148"/>
    </location>
</feature>
<feature type="region of interest" description="Disordered" evidence="1">
    <location>
        <begin position="127"/>
        <end position="166"/>
    </location>
</feature>
<reference evidence="2" key="2">
    <citation type="submission" date="2023-05" db="EMBL/GenBank/DDBJ databases">
        <authorList>
            <consortium name="Lawrence Berkeley National Laboratory"/>
            <person name="Steindorff A."/>
            <person name="Hensen N."/>
            <person name="Bonometti L."/>
            <person name="Westerberg I."/>
            <person name="Brannstrom I.O."/>
            <person name="Guillou S."/>
            <person name="Cros-Aarteil S."/>
            <person name="Calhoun S."/>
            <person name="Haridas S."/>
            <person name="Kuo A."/>
            <person name="Mondo S."/>
            <person name="Pangilinan J."/>
            <person name="Riley R."/>
            <person name="Labutti K."/>
            <person name="Andreopoulos B."/>
            <person name="Lipzen A."/>
            <person name="Chen C."/>
            <person name="Yanf M."/>
            <person name="Daum C."/>
            <person name="Ng V."/>
            <person name="Clum A."/>
            <person name="Ohm R."/>
            <person name="Martin F."/>
            <person name="Silar P."/>
            <person name="Natvig D."/>
            <person name="Lalanne C."/>
            <person name="Gautier V."/>
            <person name="Ament-Velasquez S.L."/>
            <person name="Kruys A."/>
            <person name="Hutchinson M.I."/>
            <person name="Powell A.J."/>
            <person name="Barry K."/>
            <person name="Miller A.N."/>
            <person name="Grigoriev I.V."/>
            <person name="Debuchy R."/>
            <person name="Gladieux P."/>
            <person name="Thoren M.H."/>
            <person name="Johannesson H."/>
        </authorList>
    </citation>
    <scope>NUCLEOTIDE SEQUENCE</scope>
    <source>
        <strain evidence="2">CBS 990.96</strain>
    </source>
</reference>
<dbReference type="AlphaFoldDB" id="A0AAN7BZ21"/>
<proteinExistence type="predicted"/>
<evidence type="ECO:0000256" key="1">
    <source>
        <dbReference type="SAM" id="MobiDB-lite"/>
    </source>
</evidence>
<feature type="compositionally biased region" description="Polar residues" evidence="1">
    <location>
        <begin position="90"/>
        <end position="102"/>
    </location>
</feature>
<dbReference type="EMBL" id="MU865292">
    <property type="protein sequence ID" value="KAK4231578.1"/>
    <property type="molecule type" value="Genomic_DNA"/>
</dbReference>
<keyword evidence="3" id="KW-1185">Reference proteome</keyword>